<accession>A0A8H7ZXF9</accession>
<dbReference type="AlphaFoldDB" id="A0A8H7ZXF9"/>
<proteinExistence type="predicted"/>
<evidence type="ECO:0000313" key="1">
    <source>
        <dbReference type="EMBL" id="KAG5461234.1"/>
    </source>
</evidence>
<gene>
    <name evidence="1" type="ORF">BJ554DRAFT_6604</name>
</gene>
<name>A0A8H7ZXF9_9FUNG</name>
<comment type="caution">
    <text evidence="1">The sequence shown here is derived from an EMBL/GenBank/DDBJ whole genome shotgun (WGS) entry which is preliminary data.</text>
</comment>
<protein>
    <submittedName>
        <fullName evidence="1">Uncharacterized protein</fullName>
    </submittedName>
</protein>
<reference evidence="1 2" key="1">
    <citation type="journal article" name="Sci. Rep.">
        <title>Genome-scale phylogenetic analyses confirm Olpidium as the closest living zoosporic fungus to the non-flagellated, terrestrial fungi.</title>
        <authorList>
            <person name="Chang Y."/>
            <person name="Rochon D."/>
            <person name="Sekimoto S."/>
            <person name="Wang Y."/>
            <person name="Chovatia M."/>
            <person name="Sandor L."/>
            <person name="Salamov A."/>
            <person name="Grigoriev I.V."/>
            <person name="Stajich J.E."/>
            <person name="Spatafora J.W."/>
        </authorList>
    </citation>
    <scope>NUCLEOTIDE SEQUENCE [LARGE SCALE GENOMIC DNA]</scope>
    <source>
        <strain evidence="1">S191</strain>
    </source>
</reference>
<dbReference type="EMBL" id="JAEFCI010003968">
    <property type="protein sequence ID" value="KAG5461234.1"/>
    <property type="molecule type" value="Genomic_DNA"/>
</dbReference>
<organism evidence="1 2">
    <name type="scientific">Olpidium bornovanus</name>
    <dbReference type="NCBI Taxonomy" id="278681"/>
    <lineage>
        <taxon>Eukaryota</taxon>
        <taxon>Fungi</taxon>
        <taxon>Fungi incertae sedis</taxon>
        <taxon>Olpidiomycota</taxon>
        <taxon>Olpidiomycotina</taxon>
        <taxon>Olpidiomycetes</taxon>
        <taxon>Olpidiales</taxon>
        <taxon>Olpidiaceae</taxon>
        <taxon>Olpidium</taxon>
    </lineage>
</organism>
<keyword evidence="2" id="KW-1185">Reference proteome</keyword>
<evidence type="ECO:0000313" key="2">
    <source>
        <dbReference type="Proteomes" id="UP000673691"/>
    </source>
</evidence>
<dbReference type="Proteomes" id="UP000673691">
    <property type="component" value="Unassembled WGS sequence"/>
</dbReference>
<sequence>MKDRCRGGGETAVARRAKRRWRLRGGAEMAVARSSGARRRGDGGCAAAQRCAAAQEAAGARRRVAARRRRGWRDGGLRERWLLRSSGAERVFSFALVGSGGGGALVGSGGGGALVGSAEEGSSGAGSVYGQGALGLITFCLCLGIPPGGVFIRARNSTIYICTA</sequence>